<dbReference type="Gramene" id="ABP00054">
    <property type="protein sequence ID" value="ABP00054"/>
    <property type="gene ID" value="OSTLU_27832"/>
</dbReference>
<dbReference type="Proteomes" id="UP000001568">
    <property type="component" value="Chromosome 15"/>
</dbReference>
<evidence type="ECO:0000313" key="2">
    <source>
        <dbReference type="EMBL" id="ABP00054.1"/>
    </source>
</evidence>
<dbReference type="EMBL" id="CP000595">
    <property type="protein sequence ID" value="ABP00054.1"/>
    <property type="molecule type" value="Genomic_DNA"/>
</dbReference>
<dbReference type="GeneID" id="5005648"/>
<protein>
    <submittedName>
        <fullName evidence="2">Uncharacterized protein</fullName>
    </submittedName>
</protein>
<dbReference type="InterPro" id="IPR038052">
    <property type="entry name" value="Chaperonin_RbcX_sf"/>
</dbReference>
<evidence type="ECO:0000256" key="1">
    <source>
        <dbReference type="SAM" id="SignalP"/>
    </source>
</evidence>
<dbReference type="HOGENOM" id="CLU_2088855_0_0_1"/>
<dbReference type="OrthoDB" id="513226at2759"/>
<proteinExistence type="predicted"/>
<sequence>MISRLHTLVGVRIVMAQLDGQGNECSEDVNQSSVTAAMLKQMETTPLVGTGSEFIESLMRSEDADVRLAATRVIEVRREFGDEFDWDEMKKSLLVDLSQYRLEMLRTHAAKSFDGGA</sequence>
<dbReference type="Gene3D" id="1.10.1200.210">
    <property type="entry name" value="Chaperonin-like RbcX"/>
    <property type="match status" value="1"/>
</dbReference>
<gene>
    <name evidence="2" type="ORF">OSTLU_27832</name>
</gene>
<name>A4S8F4_OSTLU</name>
<dbReference type="SUPFAM" id="SSF158615">
    <property type="entry name" value="RbcX-like"/>
    <property type="match status" value="1"/>
</dbReference>
<feature type="chain" id="PRO_5002673133" evidence="1">
    <location>
        <begin position="17"/>
        <end position="117"/>
    </location>
</feature>
<organism evidence="2 3">
    <name type="scientific">Ostreococcus lucimarinus (strain CCE9901)</name>
    <dbReference type="NCBI Taxonomy" id="436017"/>
    <lineage>
        <taxon>Eukaryota</taxon>
        <taxon>Viridiplantae</taxon>
        <taxon>Chlorophyta</taxon>
        <taxon>Mamiellophyceae</taxon>
        <taxon>Mamiellales</taxon>
        <taxon>Bathycoccaceae</taxon>
        <taxon>Ostreococcus</taxon>
    </lineage>
</organism>
<keyword evidence="3" id="KW-1185">Reference proteome</keyword>
<reference evidence="2 3" key="1">
    <citation type="journal article" date="2007" name="Proc. Natl. Acad. Sci. U.S.A.">
        <title>The tiny eukaryote Ostreococcus provides genomic insights into the paradox of plankton speciation.</title>
        <authorList>
            <person name="Palenik B."/>
            <person name="Grimwood J."/>
            <person name="Aerts A."/>
            <person name="Rouze P."/>
            <person name="Salamov A."/>
            <person name="Putnam N."/>
            <person name="Dupont C."/>
            <person name="Jorgensen R."/>
            <person name="Derelle E."/>
            <person name="Rombauts S."/>
            <person name="Zhou K."/>
            <person name="Otillar R."/>
            <person name="Merchant S.S."/>
            <person name="Podell S."/>
            <person name="Gaasterland T."/>
            <person name="Napoli C."/>
            <person name="Gendler K."/>
            <person name="Manuell A."/>
            <person name="Tai V."/>
            <person name="Vallon O."/>
            <person name="Piganeau G."/>
            <person name="Jancek S."/>
            <person name="Heijde M."/>
            <person name="Jabbari K."/>
            <person name="Bowler C."/>
            <person name="Lohr M."/>
            <person name="Robbens S."/>
            <person name="Werner G."/>
            <person name="Dubchak I."/>
            <person name="Pazour G.J."/>
            <person name="Ren Q."/>
            <person name="Paulsen I."/>
            <person name="Delwiche C."/>
            <person name="Schmutz J."/>
            <person name="Rokhsar D."/>
            <person name="Van de Peer Y."/>
            <person name="Moreau H."/>
            <person name="Grigoriev I.V."/>
        </authorList>
    </citation>
    <scope>NUCLEOTIDE SEQUENCE [LARGE SCALE GENOMIC DNA]</scope>
    <source>
        <strain evidence="2 3">CCE9901</strain>
    </source>
</reference>
<keyword evidence="1" id="KW-0732">Signal</keyword>
<dbReference type="KEGG" id="olu:OSTLU_27832"/>
<evidence type="ECO:0000313" key="3">
    <source>
        <dbReference type="Proteomes" id="UP000001568"/>
    </source>
</evidence>
<feature type="signal peptide" evidence="1">
    <location>
        <begin position="1"/>
        <end position="16"/>
    </location>
</feature>
<dbReference type="AlphaFoldDB" id="A4S8F4"/>
<dbReference type="RefSeq" id="XP_001421760.1">
    <property type="nucleotide sequence ID" value="XM_001421723.1"/>
</dbReference>
<accession>A4S8F4</accession>